<evidence type="ECO:0000313" key="2">
    <source>
        <dbReference type="Proteomes" id="UP001163293"/>
    </source>
</evidence>
<proteinExistence type="predicted"/>
<evidence type="ECO:0000313" key="1">
    <source>
        <dbReference type="EMBL" id="UYV96070.1"/>
    </source>
</evidence>
<name>A0AAX3EDI4_PAEUR</name>
<dbReference type="Pfam" id="PF18780">
    <property type="entry name" value="HNH_repeat"/>
    <property type="match status" value="1"/>
</dbReference>
<sequence>MTTGQRPATARHRPVGYTEQQMIDALLRCAADQDSLSRNDYIRRRHDDEPSAPLLERRFGSWNAALQQAGLGTTEQPLHFQGATTKWTEEMILDALRECWIKTGSLAVLTYEAWRTGSTDGICRSHVPPAATIRFRMGSWSRATRLAVG</sequence>
<reference evidence="1" key="1">
    <citation type="submission" date="2022-07" db="EMBL/GenBank/DDBJ databases">
        <authorList>
            <person name="Wu T."/>
        </authorList>
    </citation>
    <scope>NUCLEOTIDE SEQUENCE</scope>
    <source>
        <strain evidence="1">SD-1</strain>
    </source>
</reference>
<dbReference type="InterPro" id="IPR041025">
    <property type="entry name" value="HNH_repeat"/>
</dbReference>
<dbReference type="EMBL" id="CP101185">
    <property type="protein sequence ID" value="UYV96070.1"/>
    <property type="molecule type" value="Genomic_DNA"/>
</dbReference>
<dbReference type="AlphaFoldDB" id="A0AAX3EDI4"/>
<accession>A0AAX3EDI4</accession>
<organism evidence="1 2">
    <name type="scientific">Paenarthrobacter ureafaciens</name>
    <dbReference type="NCBI Taxonomy" id="37931"/>
    <lineage>
        <taxon>Bacteria</taxon>
        <taxon>Bacillati</taxon>
        <taxon>Actinomycetota</taxon>
        <taxon>Actinomycetes</taxon>
        <taxon>Micrococcales</taxon>
        <taxon>Micrococcaceae</taxon>
        <taxon>Paenarthrobacter</taxon>
    </lineage>
</organism>
<dbReference type="Proteomes" id="UP001163293">
    <property type="component" value="Chromosome"/>
</dbReference>
<protein>
    <submittedName>
        <fullName evidence="1">Uncharacterized protein</fullName>
    </submittedName>
</protein>
<gene>
    <name evidence="1" type="ORF">NL394_13370</name>
</gene>
<dbReference type="RefSeq" id="WP_069695078.1">
    <property type="nucleotide sequence ID" value="NZ_CP043010.1"/>
</dbReference>
<keyword evidence="2" id="KW-1185">Reference proteome</keyword>